<evidence type="ECO:0000256" key="6">
    <source>
        <dbReference type="ARBA" id="ARBA00039003"/>
    </source>
</evidence>
<comment type="similarity">
    <text evidence="2">Belongs to the FAD-binding oxidoreductase/transferase type 4 family.</text>
</comment>
<evidence type="ECO:0000256" key="8">
    <source>
        <dbReference type="ARBA" id="ARBA00045410"/>
    </source>
</evidence>
<dbReference type="InterPro" id="IPR016166">
    <property type="entry name" value="FAD-bd_PCMH"/>
</dbReference>
<gene>
    <name evidence="11" type="ORF">PAPOLLO_LOCUS18806</name>
</gene>
<sequence>MINSLTPFVTYIKNFKILNQVRCASQVLPQLSSEKYNVKRKSFGIIEASDVDYFKTVLSEDRVLTDDNDVLPFNIDWIKNCRGQSKLVLKPKTTQEVSTILKYCNQKRLAVCPQGGNTGLVGGSVPVFDEIVLSFILMNKIISLDEISGALICEAGCILENLDNYVREHNLIMPLDLGAKGSCHIGGNISTNAGGLRLLRYGNLHGSVLGVEAVKADGTVIDCLKSLKKDNTGYHLKHLFIGSEGTLGLVTKVAIHCPALPKAVSVGFFGVENFENILRLYASAKSSLGEILSAFEMADNDSISSTVKNLKIPNPISDYPFYVLLETHGSDETHDSEKLTRFLEKEMESGLIIDGTVTSDPAKMQTIWNLRENIAGAGLIEGYIFKYDVSLPLRSYYNLVPLLRQRLGTKASRVYGYGHVGDGNIHINVVVPKYSQEASSLLEPYIFEEVSKLKGSISAEHGVGFRKPHFIHYSKDANALQLMQQLKQLMDPNGILNPYKVLPEI</sequence>
<dbReference type="PANTHER" id="PTHR43716:SF1">
    <property type="entry name" value="D-2-HYDROXYGLUTARATE DEHYDROGENASE, MITOCHONDRIAL"/>
    <property type="match status" value="1"/>
</dbReference>
<keyword evidence="5" id="KW-0560">Oxidoreductase</keyword>
<evidence type="ECO:0000256" key="1">
    <source>
        <dbReference type="ARBA" id="ARBA00001974"/>
    </source>
</evidence>
<protein>
    <recommendedName>
        <fullName evidence="7">D-2-hydroxyglutarate dehydrogenase, mitochondrial</fullName>
        <ecNumber evidence="6">1.1.99.39</ecNumber>
    </recommendedName>
</protein>
<evidence type="ECO:0000259" key="10">
    <source>
        <dbReference type="PROSITE" id="PS51387"/>
    </source>
</evidence>
<evidence type="ECO:0000313" key="12">
    <source>
        <dbReference type="Proteomes" id="UP000691718"/>
    </source>
</evidence>
<dbReference type="InterPro" id="IPR004113">
    <property type="entry name" value="FAD-bd_oxidored_4_C"/>
</dbReference>
<evidence type="ECO:0000313" key="11">
    <source>
        <dbReference type="EMBL" id="CAG5027350.1"/>
    </source>
</evidence>
<proteinExistence type="inferred from homology"/>
<dbReference type="GO" id="GO:0051990">
    <property type="term" value="F:(R)-2-hydroxyglutarate dehydrogenase activity"/>
    <property type="evidence" value="ECO:0007669"/>
    <property type="project" value="UniProtKB-EC"/>
</dbReference>
<comment type="catalytic activity">
    <reaction evidence="9">
        <text>(R)-malate + A = oxaloacetate + AH2</text>
        <dbReference type="Rhea" id="RHEA:67460"/>
        <dbReference type="ChEBI" id="CHEBI:13193"/>
        <dbReference type="ChEBI" id="CHEBI:15588"/>
        <dbReference type="ChEBI" id="CHEBI:16452"/>
        <dbReference type="ChEBI" id="CHEBI:17499"/>
    </reaction>
    <physiologicalReaction direction="left-to-right" evidence="9">
        <dbReference type="Rhea" id="RHEA:67461"/>
    </physiologicalReaction>
</comment>
<dbReference type="EMBL" id="CAJQZP010001188">
    <property type="protein sequence ID" value="CAG5027350.1"/>
    <property type="molecule type" value="Genomic_DNA"/>
</dbReference>
<dbReference type="FunFam" id="3.30.43.10:FF:000002">
    <property type="entry name" value="D-2-hydroxyglutarate dehydrogenase, mitochondrial"/>
    <property type="match status" value="1"/>
</dbReference>
<evidence type="ECO:0000256" key="4">
    <source>
        <dbReference type="ARBA" id="ARBA00022827"/>
    </source>
</evidence>
<keyword evidence="3" id="KW-0285">Flavoprotein</keyword>
<keyword evidence="12" id="KW-1185">Reference proteome</keyword>
<evidence type="ECO:0000256" key="2">
    <source>
        <dbReference type="ARBA" id="ARBA00008000"/>
    </source>
</evidence>
<dbReference type="GO" id="GO:0005739">
    <property type="term" value="C:mitochondrion"/>
    <property type="evidence" value="ECO:0007669"/>
    <property type="project" value="TreeGrafter"/>
</dbReference>
<feature type="domain" description="FAD-binding PCMH-type" evidence="10">
    <location>
        <begin position="81"/>
        <end position="260"/>
    </location>
</feature>
<dbReference type="FunFam" id="3.30.70.2740:FF:000002">
    <property type="entry name" value="D-2-hydroxyglutarate dehydrogenase mitochondrial"/>
    <property type="match status" value="1"/>
</dbReference>
<dbReference type="GO" id="GO:0071949">
    <property type="term" value="F:FAD binding"/>
    <property type="evidence" value="ECO:0007669"/>
    <property type="project" value="InterPro"/>
</dbReference>
<dbReference type="OrthoDB" id="5332616at2759"/>
<dbReference type="AlphaFoldDB" id="A0A8S3XLP3"/>
<dbReference type="EC" id="1.1.99.39" evidence="6"/>
<dbReference type="InterPro" id="IPR006094">
    <property type="entry name" value="Oxid_FAD_bind_N"/>
</dbReference>
<dbReference type="InterPro" id="IPR051264">
    <property type="entry name" value="FAD-oxidored/transferase_4"/>
</dbReference>
<evidence type="ECO:0000256" key="9">
    <source>
        <dbReference type="ARBA" id="ARBA00049267"/>
    </source>
</evidence>
<organism evidence="11 12">
    <name type="scientific">Parnassius apollo</name>
    <name type="common">Apollo butterfly</name>
    <name type="synonym">Papilio apollo</name>
    <dbReference type="NCBI Taxonomy" id="110799"/>
    <lineage>
        <taxon>Eukaryota</taxon>
        <taxon>Metazoa</taxon>
        <taxon>Ecdysozoa</taxon>
        <taxon>Arthropoda</taxon>
        <taxon>Hexapoda</taxon>
        <taxon>Insecta</taxon>
        <taxon>Pterygota</taxon>
        <taxon>Neoptera</taxon>
        <taxon>Endopterygota</taxon>
        <taxon>Lepidoptera</taxon>
        <taxon>Glossata</taxon>
        <taxon>Ditrysia</taxon>
        <taxon>Papilionoidea</taxon>
        <taxon>Papilionidae</taxon>
        <taxon>Parnassiinae</taxon>
        <taxon>Parnassini</taxon>
        <taxon>Parnassius</taxon>
        <taxon>Parnassius</taxon>
    </lineage>
</organism>
<dbReference type="Proteomes" id="UP000691718">
    <property type="component" value="Unassembled WGS sequence"/>
</dbReference>
<comment type="function">
    <text evidence="8">Catalyzes the oxidation of D-2-hydroxyglutarate (D-2-HG) to alpha-ketoglutarate. Also catalyzes the oxidation of other D-2-hydroxyacids, such as D-malate (D-MAL) and D-lactate (D-LAC). Exhibits high activities towards D-2-HG and D-MAL but a very weak activity towards D-LAC.</text>
</comment>
<evidence type="ECO:0000256" key="3">
    <source>
        <dbReference type="ARBA" id="ARBA00022630"/>
    </source>
</evidence>
<accession>A0A8S3XLP3</accession>
<evidence type="ECO:0000256" key="5">
    <source>
        <dbReference type="ARBA" id="ARBA00023002"/>
    </source>
</evidence>
<keyword evidence="4" id="KW-0274">FAD</keyword>
<comment type="cofactor">
    <cofactor evidence="1">
        <name>FAD</name>
        <dbReference type="ChEBI" id="CHEBI:57692"/>
    </cofactor>
</comment>
<dbReference type="PANTHER" id="PTHR43716">
    <property type="entry name" value="D-2-HYDROXYGLUTARATE DEHYDROGENASE, MITOCHONDRIAL"/>
    <property type="match status" value="1"/>
</dbReference>
<dbReference type="PROSITE" id="PS51387">
    <property type="entry name" value="FAD_PCMH"/>
    <property type="match status" value="1"/>
</dbReference>
<dbReference type="FunFam" id="1.10.45.10:FF:000001">
    <property type="entry name" value="D-lactate dehydrogenase mitochondrial"/>
    <property type="match status" value="1"/>
</dbReference>
<reference evidence="11" key="1">
    <citation type="submission" date="2021-04" db="EMBL/GenBank/DDBJ databases">
        <authorList>
            <person name="Tunstrom K."/>
        </authorList>
    </citation>
    <scope>NUCLEOTIDE SEQUENCE</scope>
</reference>
<name>A0A8S3XLP3_PARAO</name>
<comment type="caution">
    <text evidence="11">The sequence shown here is derived from an EMBL/GenBank/DDBJ whole genome shotgun (WGS) entry which is preliminary data.</text>
</comment>
<evidence type="ECO:0000256" key="7">
    <source>
        <dbReference type="ARBA" id="ARBA00039639"/>
    </source>
</evidence>
<dbReference type="FunFam" id="3.30.465.10:FF:000001">
    <property type="entry name" value="D-2-hydroxyglutarate dehydrogenase, mitochondrial"/>
    <property type="match status" value="1"/>
</dbReference>
<dbReference type="Pfam" id="PF02913">
    <property type="entry name" value="FAD-oxidase_C"/>
    <property type="match status" value="1"/>
</dbReference>
<dbReference type="Pfam" id="PF01565">
    <property type="entry name" value="FAD_binding_4"/>
    <property type="match status" value="1"/>
</dbReference>
<dbReference type="FunFam" id="3.30.70.2190:FF:000001">
    <property type="entry name" value="D-2-hydroxyglutarate dehydrogenase mitochondrial"/>
    <property type="match status" value="1"/>
</dbReference>